<gene>
    <name evidence="2" type="ORF">ACE1CI_34455</name>
</gene>
<feature type="domain" description="N-acetyltransferase" evidence="1">
    <location>
        <begin position="1"/>
        <end position="143"/>
    </location>
</feature>
<dbReference type="SUPFAM" id="SSF55729">
    <property type="entry name" value="Acyl-CoA N-acyltransferases (Nat)"/>
    <property type="match status" value="1"/>
</dbReference>
<organism evidence="2 3">
    <name type="scientific">Floridaenema flaviceps BLCC-F50</name>
    <dbReference type="NCBI Taxonomy" id="3153642"/>
    <lineage>
        <taxon>Bacteria</taxon>
        <taxon>Bacillati</taxon>
        <taxon>Cyanobacteriota</taxon>
        <taxon>Cyanophyceae</taxon>
        <taxon>Oscillatoriophycideae</taxon>
        <taxon>Aerosakkonematales</taxon>
        <taxon>Aerosakkonemataceae</taxon>
        <taxon>Floridanema</taxon>
        <taxon>Floridanema flaviceps</taxon>
    </lineage>
</organism>
<sequence>MIIQLAESDEQILNCFSTMFQLRPHLQREEFVDRIHQQMNSGYKLAFIETENRVVAVAGFRLSECLAKGKFLYVDDLVVDEVVRSQTYGKQLFQWLIEYAKQHDCQHLELDSGVPRFDAHRFYFRQRMSITSYHFSINLSSLR</sequence>
<keyword evidence="3" id="KW-1185">Reference proteome</keyword>
<evidence type="ECO:0000313" key="2">
    <source>
        <dbReference type="EMBL" id="MFB2898046.1"/>
    </source>
</evidence>
<proteinExistence type="predicted"/>
<accession>A0ABV4Y228</accession>
<protein>
    <submittedName>
        <fullName evidence="2">GNAT family N-acetyltransferase</fullName>
        <ecNumber evidence="2">2.3.1.-</ecNumber>
    </submittedName>
</protein>
<dbReference type="GO" id="GO:0016746">
    <property type="term" value="F:acyltransferase activity"/>
    <property type="evidence" value="ECO:0007669"/>
    <property type="project" value="UniProtKB-KW"/>
</dbReference>
<dbReference type="InterPro" id="IPR000182">
    <property type="entry name" value="GNAT_dom"/>
</dbReference>
<dbReference type="Proteomes" id="UP001576784">
    <property type="component" value="Unassembled WGS sequence"/>
</dbReference>
<dbReference type="InterPro" id="IPR016181">
    <property type="entry name" value="Acyl_CoA_acyltransferase"/>
</dbReference>
<keyword evidence="2" id="KW-0012">Acyltransferase</keyword>
<dbReference type="Gene3D" id="3.40.630.30">
    <property type="match status" value="1"/>
</dbReference>
<dbReference type="EC" id="2.3.1.-" evidence="2"/>
<evidence type="ECO:0000259" key="1">
    <source>
        <dbReference type="PROSITE" id="PS51186"/>
    </source>
</evidence>
<dbReference type="Pfam" id="PF00583">
    <property type="entry name" value="Acetyltransf_1"/>
    <property type="match status" value="1"/>
</dbReference>
<name>A0ABV4Y228_9CYAN</name>
<dbReference type="RefSeq" id="WP_413267650.1">
    <property type="nucleotide sequence ID" value="NZ_JBHFNR010000275.1"/>
</dbReference>
<dbReference type="EMBL" id="JBHFNR010000275">
    <property type="protein sequence ID" value="MFB2898046.1"/>
    <property type="molecule type" value="Genomic_DNA"/>
</dbReference>
<dbReference type="PROSITE" id="PS51186">
    <property type="entry name" value="GNAT"/>
    <property type="match status" value="1"/>
</dbReference>
<comment type="caution">
    <text evidence="2">The sequence shown here is derived from an EMBL/GenBank/DDBJ whole genome shotgun (WGS) entry which is preliminary data.</text>
</comment>
<evidence type="ECO:0000313" key="3">
    <source>
        <dbReference type="Proteomes" id="UP001576784"/>
    </source>
</evidence>
<dbReference type="CDD" id="cd04301">
    <property type="entry name" value="NAT_SF"/>
    <property type="match status" value="1"/>
</dbReference>
<reference evidence="2 3" key="1">
    <citation type="submission" date="2024-09" db="EMBL/GenBank/DDBJ databases">
        <title>Floridaenema gen nov. (Aerosakkonemataceae, Aerosakkonematales ord. nov., Cyanobacteria) from benthic tropical and subtropical fresh waters, with the description of four new species.</title>
        <authorList>
            <person name="Moretto J.A."/>
            <person name="Berthold D.E."/>
            <person name="Lefler F.W."/>
            <person name="Huang I.-S."/>
            <person name="Laughinghouse H. IV."/>
        </authorList>
    </citation>
    <scope>NUCLEOTIDE SEQUENCE [LARGE SCALE GENOMIC DNA]</scope>
    <source>
        <strain evidence="2 3">BLCC-F50</strain>
    </source>
</reference>
<keyword evidence="2" id="KW-0808">Transferase</keyword>